<evidence type="ECO:0000259" key="2">
    <source>
        <dbReference type="PROSITE" id="PS50994"/>
    </source>
</evidence>
<name>A0A0M0K400_9EUKA</name>
<feature type="chain" id="PRO_5012294441" description="Integrase catalytic domain-containing protein" evidence="1">
    <location>
        <begin position="16"/>
        <end position="415"/>
    </location>
</feature>
<dbReference type="PANTHER" id="PTHR46791:SF5">
    <property type="entry name" value="CLR5 DOMAIN-CONTAINING PROTEIN-RELATED"/>
    <property type="match status" value="1"/>
</dbReference>
<proteinExistence type="predicted"/>
<dbReference type="Pfam" id="PF24764">
    <property type="entry name" value="rva_4"/>
    <property type="match status" value="1"/>
</dbReference>
<dbReference type="EMBL" id="JWZX01001544">
    <property type="protein sequence ID" value="KOO33337.1"/>
    <property type="molecule type" value="Genomic_DNA"/>
</dbReference>
<feature type="domain" description="Integrase catalytic" evidence="2">
    <location>
        <begin position="137"/>
        <end position="331"/>
    </location>
</feature>
<evidence type="ECO:0000313" key="3">
    <source>
        <dbReference type="EMBL" id="KOO33337.1"/>
    </source>
</evidence>
<keyword evidence="1" id="KW-0732">Signal</keyword>
<comment type="caution">
    <text evidence="3">The sequence shown here is derived from an EMBL/GenBank/DDBJ whole genome shotgun (WGS) entry which is preliminary data.</text>
</comment>
<feature type="non-terminal residue" evidence="3">
    <location>
        <position position="1"/>
    </location>
</feature>
<evidence type="ECO:0000313" key="4">
    <source>
        <dbReference type="Proteomes" id="UP000037460"/>
    </source>
</evidence>
<sequence length="415" mass="46585">RFVLSLVLSLRGALGAKGPNEYLVTSVVELTSDGVSTAAISEELGCSQRWVQRIVKAAGLARHVKPVHPDLENIVCDEACRHGDNYGVSMLLGALRALYRDWSFPRRRVLAALRADRPEAVAARKNWAHRRIGRGMYVALHFAYSWHMDLACKLQDYGIYVGALIDGDSRKALRLVALVDKLPVTIYDKLFAPAADRYGLPDQLITDKGSEWCVAAFACLLLADAAGRSAASRRAHRFVPSKRNTRVERFNYEINMRVLVPIRRLINVLEKRGQLDKYISAHVYAFSTLMQPLLQHGLDLLRAAWNNHKVSLVRHVKDSGGIPDERAARRPHPGGQLLLPRGFDGVREYELARGHDLEHKSRDDVADDEFCARPGARSRAVAAIVGDVERAWCELLDRSYSRSIDAYLCFLSYYD</sequence>
<reference evidence="4" key="1">
    <citation type="journal article" date="2015" name="PLoS Genet.">
        <title>Genome Sequence and Transcriptome Analyses of Chrysochromulina tobin: Metabolic Tools for Enhanced Algal Fitness in the Prominent Order Prymnesiales (Haptophyceae).</title>
        <authorList>
            <person name="Hovde B.T."/>
            <person name="Deodato C.R."/>
            <person name="Hunsperger H.M."/>
            <person name="Ryken S.A."/>
            <person name="Yost W."/>
            <person name="Jha R.K."/>
            <person name="Patterson J."/>
            <person name="Monnat R.J. Jr."/>
            <person name="Barlow S.B."/>
            <person name="Starkenburg S.R."/>
            <person name="Cattolico R.A."/>
        </authorList>
    </citation>
    <scope>NUCLEOTIDE SEQUENCE</scope>
    <source>
        <strain evidence="4">CCMP291</strain>
    </source>
</reference>
<dbReference type="GO" id="GO:0015074">
    <property type="term" value="P:DNA integration"/>
    <property type="evidence" value="ECO:0007669"/>
    <property type="project" value="InterPro"/>
</dbReference>
<keyword evidence="4" id="KW-1185">Reference proteome</keyword>
<dbReference type="Pfam" id="PF13384">
    <property type="entry name" value="HTH_23"/>
    <property type="match status" value="1"/>
</dbReference>
<evidence type="ECO:0000256" key="1">
    <source>
        <dbReference type="SAM" id="SignalP"/>
    </source>
</evidence>
<dbReference type="InterPro" id="IPR058913">
    <property type="entry name" value="Integrase_dom_put"/>
</dbReference>
<dbReference type="Proteomes" id="UP000037460">
    <property type="component" value="Unassembled WGS sequence"/>
</dbReference>
<dbReference type="AlphaFoldDB" id="A0A0M0K400"/>
<gene>
    <name evidence="3" type="ORF">Ctob_011437</name>
</gene>
<dbReference type="PANTHER" id="PTHR46791">
    <property type="entry name" value="EXPRESSED PROTEIN"/>
    <property type="match status" value="1"/>
</dbReference>
<feature type="signal peptide" evidence="1">
    <location>
        <begin position="1"/>
        <end position="15"/>
    </location>
</feature>
<organism evidence="3 4">
    <name type="scientific">Chrysochromulina tobinii</name>
    <dbReference type="NCBI Taxonomy" id="1460289"/>
    <lineage>
        <taxon>Eukaryota</taxon>
        <taxon>Haptista</taxon>
        <taxon>Haptophyta</taxon>
        <taxon>Prymnesiophyceae</taxon>
        <taxon>Prymnesiales</taxon>
        <taxon>Chrysochromulinaceae</taxon>
        <taxon>Chrysochromulina</taxon>
    </lineage>
</organism>
<dbReference type="InterPro" id="IPR001584">
    <property type="entry name" value="Integrase_cat-core"/>
</dbReference>
<accession>A0A0M0K400</accession>
<dbReference type="PROSITE" id="PS50994">
    <property type="entry name" value="INTEGRASE"/>
    <property type="match status" value="1"/>
</dbReference>
<protein>
    <recommendedName>
        <fullName evidence="2">Integrase catalytic domain-containing protein</fullName>
    </recommendedName>
</protein>
<dbReference type="OrthoDB" id="5952813at2759"/>